<sequence>MNEMEECVSASQLAPGSKICFKLYKISTKHKRMCAALEDRVVIKGAEKEVQLDYGCFKIGSGDENEDEQVPVGMETEEAATKAEMFRALSDQQYLSNGGEETTSTGDDTLRFKN</sequence>
<accession>A0ABY7FDT9</accession>
<proteinExistence type="predicted"/>
<evidence type="ECO:0000313" key="3">
    <source>
        <dbReference type="Proteomes" id="UP001164746"/>
    </source>
</evidence>
<feature type="region of interest" description="Disordered" evidence="1">
    <location>
        <begin position="93"/>
        <end position="114"/>
    </location>
</feature>
<keyword evidence="3" id="KW-1185">Reference proteome</keyword>
<feature type="compositionally biased region" description="Low complexity" evidence="1">
    <location>
        <begin position="98"/>
        <end position="107"/>
    </location>
</feature>
<dbReference type="EMBL" id="CP111022">
    <property type="protein sequence ID" value="WAR19742.1"/>
    <property type="molecule type" value="Genomic_DNA"/>
</dbReference>
<gene>
    <name evidence="2" type="ORF">MAR_001580</name>
</gene>
<organism evidence="2 3">
    <name type="scientific">Mya arenaria</name>
    <name type="common">Soft-shell clam</name>
    <dbReference type="NCBI Taxonomy" id="6604"/>
    <lineage>
        <taxon>Eukaryota</taxon>
        <taxon>Metazoa</taxon>
        <taxon>Spiralia</taxon>
        <taxon>Lophotrochozoa</taxon>
        <taxon>Mollusca</taxon>
        <taxon>Bivalvia</taxon>
        <taxon>Autobranchia</taxon>
        <taxon>Heteroconchia</taxon>
        <taxon>Euheterodonta</taxon>
        <taxon>Imparidentia</taxon>
        <taxon>Neoheterodontei</taxon>
        <taxon>Myida</taxon>
        <taxon>Myoidea</taxon>
        <taxon>Myidae</taxon>
        <taxon>Mya</taxon>
    </lineage>
</organism>
<evidence type="ECO:0000313" key="2">
    <source>
        <dbReference type="EMBL" id="WAR19742.1"/>
    </source>
</evidence>
<protein>
    <submittedName>
        <fullName evidence="2">Uncharacterized protein</fullName>
    </submittedName>
</protein>
<evidence type="ECO:0000256" key="1">
    <source>
        <dbReference type="SAM" id="MobiDB-lite"/>
    </source>
</evidence>
<reference evidence="2" key="1">
    <citation type="submission" date="2022-11" db="EMBL/GenBank/DDBJ databases">
        <title>Centuries of genome instability and evolution in soft-shell clam transmissible cancer (bioRxiv).</title>
        <authorList>
            <person name="Hart S.F.M."/>
            <person name="Yonemitsu M.A."/>
            <person name="Giersch R.M."/>
            <person name="Beal B.F."/>
            <person name="Arriagada G."/>
            <person name="Davis B.W."/>
            <person name="Ostrander E.A."/>
            <person name="Goff S.P."/>
            <person name="Metzger M.J."/>
        </authorList>
    </citation>
    <scope>NUCLEOTIDE SEQUENCE</scope>
    <source>
        <strain evidence="2">MELC-2E11</strain>
        <tissue evidence="2">Siphon/mantle</tissue>
    </source>
</reference>
<dbReference type="Proteomes" id="UP001164746">
    <property type="component" value="Chromosome 11"/>
</dbReference>
<name>A0ABY7FDT9_MYAAR</name>